<feature type="region of interest" description="Disordered" evidence="1">
    <location>
        <begin position="1"/>
        <end position="20"/>
    </location>
</feature>
<feature type="domain" description="Ysc84 actin-binding" evidence="2">
    <location>
        <begin position="116"/>
        <end position="161"/>
    </location>
</feature>
<evidence type="ECO:0000313" key="4">
    <source>
        <dbReference type="Proteomes" id="UP001162029"/>
    </source>
</evidence>
<proteinExistence type="predicted"/>
<name>A0AAV0VCF5_9STRA</name>
<evidence type="ECO:0000313" key="3">
    <source>
        <dbReference type="EMBL" id="CAI5745399.1"/>
    </source>
</evidence>
<accession>A0AAV0VCF5</accession>
<comment type="caution">
    <text evidence="3">The sequence shown here is derived from an EMBL/GenBank/DDBJ whole genome shotgun (WGS) entry which is preliminary data.</text>
</comment>
<dbReference type="PANTHER" id="PTHR15629:SF2">
    <property type="entry name" value="SH3 DOMAIN-CONTAINING YSC84-LIKE PROTEIN 1"/>
    <property type="match status" value="1"/>
</dbReference>
<dbReference type="InterPro" id="IPR051702">
    <property type="entry name" value="SH3_domain_YSC84-like"/>
</dbReference>
<dbReference type="PANTHER" id="PTHR15629">
    <property type="entry name" value="SH3YL1 PROTEIN"/>
    <property type="match status" value="1"/>
</dbReference>
<dbReference type="InterPro" id="IPR007461">
    <property type="entry name" value="Ysc84_actin-binding"/>
</dbReference>
<dbReference type="GO" id="GO:0035091">
    <property type="term" value="F:phosphatidylinositol binding"/>
    <property type="evidence" value="ECO:0007669"/>
    <property type="project" value="TreeGrafter"/>
</dbReference>
<evidence type="ECO:0000256" key="1">
    <source>
        <dbReference type="SAM" id="MobiDB-lite"/>
    </source>
</evidence>
<keyword evidence="4" id="KW-1185">Reference proteome</keyword>
<gene>
    <name evidence="3" type="ORF">PDE001_LOCUS10481</name>
</gene>
<dbReference type="AlphaFoldDB" id="A0AAV0VCF5"/>
<dbReference type="Proteomes" id="UP001162029">
    <property type="component" value="Unassembled WGS sequence"/>
</dbReference>
<dbReference type="Pfam" id="PF04366">
    <property type="entry name" value="Ysc84"/>
    <property type="match status" value="1"/>
</dbReference>
<dbReference type="EMBL" id="CANTFM010002279">
    <property type="protein sequence ID" value="CAI5745399.1"/>
    <property type="molecule type" value="Genomic_DNA"/>
</dbReference>
<protein>
    <recommendedName>
        <fullName evidence="2">Ysc84 actin-binding domain-containing protein</fullName>
    </recommendedName>
</protein>
<reference evidence="3" key="1">
    <citation type="submission" date="2022-12" db="EMBL/GenBank/DDBJ databases">
        <authorList>
            <person name="Webb A."/>
        </authorList>
    </citation>
    <scope>NUCLEOTIDE SEQUENCE</scope>
    <source>
        <strain evidence="3">Pd1</strain>
    </source>
</reference>
<evidence type="ECO:0000259" key="2">
    <source>
        <dbReference type="Pfam" id="PF04366"/>
    </source>
</evidence>
<organism evidence="3 4">
    <name type="scientific">Peronospora destructor</name>
    <dbReference type="NCBI Taxonomy" id="86335"/>
    <lineage>
        <taxon>Eukaryota</taxon>
        <taxon>Sar</taxon>
        <taxon>Stramenopiles</taxon>
        <taxon>Oomycota</taxon>
        <taxon>Peronosporomycetes</taxon>
        <taxon>Peronosporales</taxon>
        <taxon>Peronosporaceae</taxon>
        <taxon>Peronospora</taxon>
    </lineage>
</organism>
<sequence length="204" mass="22481">MLISPDQVARDERMKKKTPHTHNGFVPICAPVPQCFQDGLNRSMLTATKKTTRRRQDRTYCLVGRWKARRSIGGGLEGGGELIEFMIIMGSKNAVKVFHRTQVNVGGGLSVAVGPYPHSRGLFAGISLHGAVITPRTETNSNLYGQKLTPEEILEESIAQFEASDRSLPATATQGFCKSCRCDDFVPKAFSKKCKSCTHVHNPY</sequence>